<keyword evidence="3 4" id="KW-0418">Kinase</keyword>
<dbReference type="GO" id="GO:0061594">
    <property type="term" value="F:6-deoxy-6-sulfofructose kinase activity"/>
    <property type="evidence" value="ECO:0007669"/>
    <property type="project" value="UniProtKB-EC"/>
</dbReference>
<evidence type="ECO:0000256" key="3">
    <source>
        <dbReference type="ARBA" id="ARBA00022777"/>
    </source>
</evidence>
<dbReference type="AlphaFoldDB" id="A0A399FB09"/>
<evidence type="ECO:0000256" key="1">
    <source>
        <dbReference type="ARBA" id="ARBA00010688"/>
    </source>
</evidence>
<dbReference type="PRINTS" id="PR00990">
    <property type="entry name" value="RIBOKINASE"/>
</dbReference>
<accession>A0A399FB09</accession>
<keyword evidence="2 4" id="KW-0808">Transferase</keyword>
<protein>
    <submittedName>
        <fullName evidence="6">Sulfofructose kinase</fullName>
        <ecNumber evidence="6">2.7.1.184</ecNumber>
    </submittedName>
</protein>
<organism evidence="6 7">
    <name type="scientific">Meiothermus granaticius NBRC 107808</name>
    <dbReference type="NCBI Taxonomy" id="1227551"/>
    <lineage>
        <taxon>Bacteria</taxon>
        <taxon>Thermotogati</taxon>
        <taxon>Deinococcota</taxon>
        <taxon>Deinococci</taxon>
        <taxon>Thermales</taxon>
        <taxon>Thermaceae</taxon>
        <taxon>Meiothermus</taxon>
    </lineage>
</organism>
<comment type="caution">
    <text evidence="6">The sequence shown here is derived from an EMBL/GenBank/DDBJ whole genome shotgun (WGS) entry which is preliminary data.</text>
</comment>
<dbReference type="InterPro" id="IPR029056">
    <property type="entry name" value="Ribokinase-like"/>
</dbReference>
<gene>
    <name evidence="6" type="primary">yihV</name>
    <name evidence="6" type="ORF">Mgrana_01628</name>
</gene>
<keyword evidence="7" id="KW-1185">Reference proteome</keyword>
<dbReference type="OrthoDB" id="9775849at2"/>
<feature type="domain" description="Carbohydrate kinase PfkB" evidence="5">
    <location>
        <begin position="1"/>
        <end position="264"/>
    </location>
</feature>
<dbReference type="Gene3D" id="3.40.1190.20">
    <property type="match status" value="1"/>
</dbReference>
<dbReference type="InterPro" id="IPR011611">
    <property type="entry name" value="PfkB_dom"/>
</dbReference>
<dbReference type="PANTHER" id="PTHR42774:SF3">
    <property type="entry name" value="KETOHEXOKINASE"/>
    <property type="match status" value="1"/>
</dbReference>
<evidence type="ECO:0000259" key="5">
    <source>
        <dbReference type="Pfam" id="PF00294"/>
    </source>
</evidence>
<dbReference type="RefSeq" id="WP_119357117.1">
    <property type="nucleotide sequence ID" value="NZ_BJXM01000009.1"/>
</dbReference>
<sequence length="280" mass="29838">MAKVVSCGWACLDQRYYVEQFPPTHSRTGVRAYREAVGGPAAVGAVAIARLGGEAHLVSRRGDDAAGERLEALLRAERVKTHFQMGAATPVSAVLVAPDGERHIFPYRPELPEALVLNAERILEGADALLLDGRWPDGGLRLGQFAHRRSLPVLLDLDRDRPGDWSLVQVSTHVVASQEFAQSVGGVQALLERLSKERVWAAVTLGPEGVVYPGGHLPAYRVHVQDTTGAGDVFHGALALALAQGKGELEGLEFAAAAAALHCSNGTPPRGDEVRVFLGT</sequence>
<dbReference type="EC" id="2.7.1.184" evidence="6"/>
<dbReference type="PROSITE" id="PS00584">
    <property type="entry name" value="PFKB_KINASES_2"/>
    <property type="match status" value="1"/>
</dbReference>
<dbReference type="Proteomes" id="UP000266178">
    <property type="component" value="Unassembled WGS sequence"/>
</dbReference>
<evidence type="ECO:0000313" key="6">
    <source>
        <dbReference type="EMBL" id="RIH92469.1"/>
    </source>
</evidence>
<dbReference type="InterPro" id="IPR052562">
    <property type="entry name" value="Ketohexokinase-related"/>
</dbReference>
<dbReference type="EMBL" id="QWLB01000019">
    <property type="protein sequence ID" value="RIH92469.1"/>
    <property type="molecule type" value="Genomic_DNA"/>
</dbReference>
<dbReference type="InterPro" id="IPR002139">
    <property type="entry name" value="Ribo/fructo_kinase"/>
</dbReference>
<dbReference type="Pfam" id="PF00294">
    <property type="entry name" value="PfkB"/>
    <property type="match status" value="1"/>
</dbReference>
<comment type="similarity">
    <text evidence="1 4">Belongs to the carbohydrate kinase PfkB family.</text>
</comment>
<evidence type="ECO:0000313" key="7">
    <source>
        <dbReference type="Proteomes" id="UP000266178"/>
    </source>
</evidence>
<dbReference type="InterPro" id="IPR002173">
    <property type="entry name" value="Carboh/pur_kinase_PfkB_CS"/>
</dbReference>
<evidence type="ECO:0000256" key="4">
    <source>
        <dbReference type="RuleBase" id="RU003704"/>
    </source>
</evidence>
<evidence type="ECO:0000256" key="2">
    <source>
        <dbReference type="ARBA" id="ARBA00022679"/>
    </source>
</evidence>
<dbReference type="GO" id="GO:0016301">
    <property type="term" value="F:kinase activity"/>
    <property type="evidence" value="ECO:0007669"/>
    <property type="project" value="UniProtKB-KW"/>
</dbReference>
<reference evidence="6 7" key="1">
    <citation type="submission" date="2018-08" db="EMBL/GenBank/DDBJ databases">
        <title>Meiothermus granaticius genome AF-68 sequencing project.</title>
        <authorList>
            <person name="Da Costa M.S."/>
            <person name="Albuquerque L."/>
            <person name="Raposo P."/>
            <person name="Froufe H.J.C."/>
            <person name="Barroso C.S."/>
            <person name="Egas C."/>
        </authorList>
    </citation>
    <scope>NUCLEOTIDE SEQUENCE [LARGE SCALE GENOMIC DNA]</scope>
    <source>
        <strain evidence="6 7">AF-68</strain>
    </source>
</reference>
<dbReference type="PANTHER" id="PTHR42774">
    <property type="entry name" value="PHOSPHOTRANSFERASE SYSTEM TRANSPORT PROTEIN"/>
    <property type="match status" value="1"/>
</dbReference>
<dbReference type="SUPFAM" id="SSF53613">
    <property type="entry name" value="Ribokinase-like"/>
    <property type="match status" value="1"/>
</dbReference>
<proteinExistence type="inferred from homology"/>
<name>A0A399FB09_9DEIN</name>